<name>A0A7W7ZNC4_9BACT</name>
<evidence type="ECO:0000313" key="2">
    <source>
        <dbReference type="Proteomes" id="UP000584867"/>
    </source>
</evidence>
<gene>
    <name evidence="1" type="ORF">HDF15_001496</name>
</gene>
<dbReference type="InterPro" id="IPR010982">
    <property type="entry name" value="Lambda_DNA-bd_dom_sf"/>
</dbReference>
<dbReference type="PANTHER" id="PTHR40455:SF1">
    <property type="entry name" value="ANTITOXIN HIGA"/>
    <property type="match status" value="1"/>
</dbReference>
<dbReference type="InterPro" id="IPR039060">
    <property type="entry name" value="Antitox_HigA"/>
</dbReference>
<comment type="caution">
    <text evidence="1">The sequence shown here is derived from an EMBL/GenBank/DDBJ whole genome shotgun (WGS) entry which is preliminary data.</text>
</comment>
<dbReference type="RefSeq" id="WP_184254091.1">
    <property type="nucleotide sequence ID" value="NZ_JACHIO010000005.1"/>
</dbReference>
<dbReference type="EMBL" id="JACHIO010000005">
    <property type="protein sequence ID" value="MBB5063156.1"/>
    <property type="molecule type" value="Genomic_DNA"/>
</dbReference>
<dbReference type="SUPFAM" id="SSF47413">
    <property type="entry name" value="lambda repressor-like DNA-binding domains"/>
    <property type="match status" value="1"/>
</dbReference>
<dbReference type="GO" id="GO:0001046">
    <property type="term" value="F:core promoter sequence-specific DNA binding"/>
    <property type="evidence" value="ECO:0007669"/>
    <property type="project" value="TreeGrafter"/>
</dbReference>
<proteinExistence type="predicted"/>
<dbReference type="AlphaFoldDB" id="A0A7W7ZNC4"/>
<organism evidence="1 2">
    <name type="scientific">Granulicella mallensis</name>
    <dbReference type="NCBI Taxonomy" id="940614"/>
    <lineage>
        <taxon>Bacteria</taxon>
        <taxon>Pseudomonadati</taxon>
        <taxon>Acidobacteriota</taxon>
        <taxon>Terriglobia</taxon>
        <taxon>Terriglobales</taxon>
        <taxon>Acidobacteriaceae</taxon>
        <taxon>Granulicella</taxon>
    </lineage>
</organism>
<accession>A0A7W7ZNC4</accession>
<evidence type="ECO:0000313" key="1">
    <source>
        <dbReference type="EMBL" id="MBB5063156.1"/>
    </source>
</evidence>
<reference evidence="1 2" key="1">
    <citation type="submission" date="2020-08" db="EMBL/GenBank/DDBJ databases">
        <title>Genomic Encyclopedia of Type Strains, Phase IV (KMG-V): Genome sequencing to study the core and pangenomes of soil and plant-associated prokaryotes.</title>
        <authorList>
            <person name="Whitman W."/>
        </authorList>
    </citation>
    <scope>NUCLEOTIDE SEQUENCE [LARGE SCALE GENOMIC DNA]</scope>
    <source>
        <strain evidence="1 2">X5P3</strain>
    </source>
</reference>
<dbReference type="Proteomes" id="UP000584867">
    <property type="component" value="Unassembled WGS sequence"/>
</dbReference>
<dbReference type="GO" id="GO:0006355">
    <property type="term" value="P:regulation of DNA-templated transcription"/>
    <property type="evidence" value="ECO:0007669"/>
    <property type="project" value="InterPro"/>
</dbReference>
<dbReference type="PANTHER" id="PTHR40455">
    <property type="entry name" value="ANTITOXIN HIGA"/>
    <property type="match status" value="1"/>
</dbReference>
<protein>
    <submittedName>
        <fullName evidence="1">HTH-type transcriptional regulator/antitoxin HigA</fullName>
    </submittedName>
</protein>
<sequence>MSALAVSPAYTALLVKFPPRVIKSEEQNESYIEALHSLEQRYGSWSPEETELADLFTLLIEDFEEKHYTLPKCSPLEMIEFFMDQNGLKQKDLVDVFGTPSIVSEVMSGKRELNKEQIRWLSERFHVSPELFF</sequence>
<dbReference type="Gene3D" id="1.10.260.40">
    <property type="entry name" value="lambda repressor-like DNA-binding domains"/>
    <property type="match status" value="1"/>
</dbReference>